<dbReference type="InterPro" id="IPR051125">
    <property type="entry name" value="ABC-4/HrtB_transporter"/>
</dbReference>
<dbReference type="InterPro" id="IPR025857">
    <property type="entry name" value="MacB_PCD"/>
</dbReference>
<protein>
    <submittedName>
        <fullName evidence="9">ABC transporter permease</fullName>
    </submittedName>
</protein>
<keyword evidence="5 6" id="KW-0472">Membrane</keyword>
<evidence type="ECO:0000256" key="2">
    <source>
        <dbReference type="ARBA" id="ARBA00022475"/>
    </source>
</evidence>
<dbReference type="InterPro" id="IPR003838">
    <property type="entry name" value="ABC3_permease_C"/>
</dbReference>
<evidence type="ECO:0000256" key="5">
    <source>
        <dbReference type="ARBA" id="ARBA00023136"/>
    </source>
</evidence>
<evidence type="ECO:0000313" key="10">
    <source>
        <dbReference type="Proteomes" id="UP001301728"/>
    </source>
</evidence>
<evidence type="ECO:0000256" key="3">
    <source>
        <dbReference type="ARBA" id="ARBA00022692"/>
    </source>
</evidence>
<evidence type="ECO:0000259" key="8">
    <source>
        <dbReference type="Pfam" id="PF12704"/>
    </source>
</evidence>
<name>A0ABU5TXV2_9CYAN</name>
<keyword evidence="4 6" id="KW-1133">Transmembrane helix</keyword>
<evidence type="ECO:0000256" key="4">
    <source>
        <dbReference type="ARBA" id="ARBA00022989"/>
    </source>
</evidence>
<dbReference type="RefSeq" id="WP_323306825.1">
    <property type="nucleotide sequence ID" value="NZ_JAYGHT010000037.1"/>
</dbReference>
<evidence type="ECO:0000259" key="7">
    <source>
        <dbReference type="Pfam" id="PF02687"/>
    </source>
</evidence>
<feature type="transmembrane region" description="Helical" evidence="6">
    <location>
        <begin position="265"/>
        <end position="288"/>
    </location>
</feature>
<evidence type="ECO:0000313" key="9">
    <source>
        <dbReference type="EMBL" id="MEA5519540.1"/>
    </source>
</evidence>
<evidence type="ECO:0000256" key="6">
    <source>
        <dbReference type="SAM" id="Phobius"/>
    </source>
</evidence>
<feature type="transmembrane region" description="Helical" evidence="6">
    <location>
        <begin position="309"/>
        <end position="337"/>
    </location>
</feature>
<evidence type="ECO:0000256" key="1">
    <source>
        <dbReference type="ARBA" id="ARBA00004651"/>
    </source>
</evidence>
<proteinExistence type="predicted"/>
<keyword evidence="10" id="KW-1185">Reference proteome</keyword>
<dbReference type="Proteomes" id="UP001301728">
    <property type="component" value="Unassembled WGS sequence"/>
</dbReference>
<dbReference type="EMBL" id="JAYGHT010000037">
    <property type="protein sequence ID" value="MEA5519540.1"/>
    <property type="molecule type" value="Genomic_DNA"/>
</dbReference>
<reference evidence="9 10" key="1">
    <citation type="submission" date="2023-12" db="EMBL/GenBank/DDBJ databases">
        <title>Baltic Sea Cyanobacteria.</title>
        <authorList>
            <person name="Delbaje E."/>
            <person name="Fewer D.P."/>
            <person name="Shishido T.K."/>
        </authorList>
    </citation>
    <scope>NUCLEOTIDE SEQUENCE [LARGE SCALE GENOMIC DNA]</scope>
    <source>
        <strain evidence="9 10">CCNP 1315</strain>
    </source>
</reference>
<keyword evidence="2" id="KW-1003">Cell membrane</keyword>
<accession>A0ABU5TXV2</accession>
<organism evidence="9 10">
    <name type="scientific">Limnoraphis robusta CCNP1315</name>
    <dbReference type="NCBI Taxonomy" id="3110306"/>
    <lineage>
        <taxon>Bacteria</taxon>
        <taxon>Bacillati</taxon>
        <taxon>Cyanobacteriota</taxon>
        <taxon>Cyanophyceae</taxon>
        <taxon>Oscillatoriophycideae</taxon>
        <taxon>Oscillatoriales</taxon>
        <taxon>Sirenicapillariaceae</taxon>
        <taxon>Limnoraphis</taxon>
    </lineage>
</organism>
<dbReference type="Pfam" id="PF12704">
    <property type="entry name" value="MacB_PCD"/>
    <property type="match status" value="1"/>
</dbReference>
<comment type="subcellular location">
    <subcellularLocation>
        <location evidence="1">Cell membrane</location>
        <topology evidence="1">Multi-pass membrane protein</topology>
    </subcellularLocation>
</comment>
<keyword evidence="3 6" id="KW-0812">Transmembrane</keyword>
<feature type="domain" description="MacB-like periplasmic core" evidence="8">
    <location>
        <begin position="24"/>
        <end position="230"/>
    </location>
</feature>
<feature type="domain" description="ABC3 transporter permease C-terminal" evidence="7">
    <location>
        <begin position="270"/>
        <end position="384"/>
    </location>
</feature>
<dbReference type="PANTHER" id="PTHR43738:SF3">
    <property type="entry name" value="ABC TRANSPORTER PERMEASE"/>
    <property type="match status" value="1"/>
</dbReference>
<comment type="caution">
    <text evidence="9">The sequence shown here is derived from an EMBL/GenBank/DDBJ whole genome shotgun (WGS) entry which is preliminary data.</text>
</comment>
<gene>
    <name evidence="9" type="ORF">VB854_11355</name>
</gene>
<dbReference type="Pfam" id="PF02687">
    <property type="entry name" value="FtsX"/>
    <property type="match status" value="1"/>
</dbReference>
<dbReference type="PANTHER" id="PTHR43738">
    <property type="entry name" value="ABC TRANSPORTER, MEMBRANE PROTEIN"/>
    <property type="match status" value="1"/>
</dbReference>
<sequence>MLRIRQLPLDYALRNLARSRARLAATLLGAALVVLLVLAASGFVRGMQLTLSNHESLHDNIIILGTGSEESVERSQIDASVAGQAAASIPGLRTENGVIFASPEIHAALPIRAQEGAEERQAVMRGVRPVALLVHPEVEITHGRPPRAGEDEIMLGALAGARLGLPAERLAVGQTLWFDNRPWTISGRFTAPNTVMDAEVWIPLTDLQIATKRENTLSCVILTPDTATFADADLFAKSRLDLEIAAMRESDYYASIGAFFRPIRIMILVTAALVATGGVLGGLNTMYASFASRVREVGMLQSLGYTRRAVVASLAEESLFIAACGALIACVIALLVLDGLAVRFSMGAFALTIDPPVLLVGLAAGLAVGVVGAIPPAIRCLRLPIAAALRSH</sequence>
<feature type="transmembrane region" description="Helical" evidence="6">
    <location>
        <begin position="357"/>
        <end position="378"/>
    </location>
</feature>